<dbReference type="AlphaFoldDB" id="A0A645GPT2"/>
<name>A0A645GPT2_9ZZZZ</name>
<dbReference type="EMBL" id="VSSQ01078447">
    <property type="protein sequence ID" value="MPN28230.1"/>
    <property type="molecule type" value="Genomic_DNA"/>
</dbReference>
<proteinExistence type="predicted"/>
<gene>
    <name evidence="1" type="ORF">SDC9_175671</name>
</gene>
<sequence length="174" mass="18425">MAGFETVEGNLETAVELVEEAAERLDDVDHVIGNVAAGVGADVLHQNVADVADRPDVHLENPAGPGIHFRNLHPQVRHVIIDLGACEGFARDRLPESTFGIGGGNIPGQRILDAVVAGGTASLCKVIVGTLKNIHKFIHRGDRRGKTGLETLDIGFPCGGENVDSLVRTPCRTN</sequence>
<organism evidence="1">
    <name type="scientific">bioreactor metagenome</name>
    <dbReference type="NCBI Taxonomy" id="1076179"/>
    <lineage>
        <taxon>unclassified sequences</taxon>
        <taxon>metagenomes</taxon>
        <taxon>ecological metagenomes</taxon>
    </lineage>
</organism>
<accession>A0A645GPT2</accession>
<comment type="caution">
    <text evidence="1">The sequence shown here is derived from an EMBL/GenBank/DDBJ whole genome shotgun (WGS) entry which is preliminary data.</text>
</comment>
<reference evidence="1" key="1">
    <citation type="submission" date="2019-08" db="EMBL/GenBank/DDBJ databases">
        <authorList>
            <person name="Kucharzyk K."/>
            <person name="Murdoch R.W."/>
            <person name="Higgins S."/>
            <person name="Loffler F."/>
        </authorList>
    </citation>
    <scope>NUCLEOTIDE SEQUENCE</scope>
</reference>
<protein>
    <submittedName>
        <fullName evidence="1">Uncharacterized protein</fullName>
    </submittedName>
</protein>
<evidence type="ECO:0000313" key="1">
    <source>
        <dbReference type="EMBL" id="MPN28230.1"/>
    </source>
</evidence>